<protein>
    <submittedName>
        <fullName evidence="1">Uncharacterized protein</fullName>
    </submittedName>
</protein>
<reference evidence="1" key="1">
    <citation type="submission" date="2020-06" db="EMBL/GenBank/DDBJ databases">
        <authorList>
            <consortium name="Plant Systems Biology data submission"/>
        </authorList>
    </citation>
    <scope>NUCLEOTIDE SEQUENCE</scope>
    <source>
        <strain evidence="1">D6</strain>
    </source>
</reference>
<sequence>MIKPSPKAEIKTADSASPVVNPSVTGACASLLRDYNLSEEQVALYEAEMEQCAEAWFGADTMERMMRPDKNDSEGMT</sequence>
<evidence type="ECO:0000313" key="1">
    <source>
        <dbReference type="EMBL" id="CAB9529506.1"/>
    </source>
</evidence>
<dbReference type="AlphaFoldDB" id="A0A9N8EYB8"/>
<gene>
    <name evidence="1" type="ORF">SEMRO_2524_G330230.1</name>
</gene>
<proteinExistence type="predicted"/>
<keyword evidence="2" id="KW-1185">Reference proteome</keyword>
<comment type="caution">
    <text evidence="1">The sequence shown here is derived from an EMBL/GenBank/DDBJ whole genome shotgun (WGS) entry which is preliminary data.</text>
</comment>
<organism evidence="1 2">
    <name type="scientific">Seminavis robusta</name>
    <dbReference type="NCBI Taxonomy" id="568900"/>
    <lineage>
        <taxon>Eukaryota</taxon>
        <taxon>Sar</taxon>
        <taxon>Stramenopiles</taxon>
        <taxon>Ochrophyta</taxon>
        <taxon>Bacillariophyta</taxon>
        <taxon>Bacillariophyceae</taxon>
        <taxon>Bacillariophycidae</taxon>
        <taxon>Naviculales</taxon>
        <taxon>Naviculaceae</taxon>
        <taxon>Seminavis</taxon>
    </lineage>
</organism>
<evidence type="ECO:0000313" key="2">
    <source>
        <dbReference type="Proteomes" id="UP001153069"/>
    </source>
</evidence>
<dbReference type="EMBL" id="CAICTM010002522">
    <property type="protein sequence ID" value="CAB9529506.1"/>
    <property type="molecule type" value="Genomic_DNA"/>
</dbReference>
<accession>A0A9N8EYB8</accession>
<dbReference type="PROSITE" id="PS51257">
    <property type="entry name" value="PROKAR_LIPOPROTEIN"/>
    <property type="match status" value="1"/>
</dbReference>
<dbReference type="Proteomes" id="UP001153069">
    <property type="component" value="Unassembled WGS sequence"/>
</dbReference>
<name>A0A9N8EYB8_9STRA</name>